<dbReference type="AlphaFoldDB" id="A0A9Y1BKD9"/>
<protein>
    <submittedName>
        <fullName evidence="2">Uncharacterized protein</fullName>
    </submittedName>
</protein>
<proteinExistence type="predicted"/>
<evidence type="ECO:0000256" key="1">
    <source>
        <dbReference type="SAM" id="Phobius"/>
    </source>
</evidence>
<name>A0A9Y1BKD9_9ARCH</name>
<organism evidence="2">
    <name type="scientific">Candidatus Heimdallarchaeum aukensis</name>
    <dbReference type="NCBI Taxonomy" id="2876573"/>
    <lineage>
        <taxon>Archaea</taxon>
        <taxon>Promethearchaeati</taxon>
        <taxon>Candidatus Heimdallarchaeota</taxon>
        <taxon>Candidatus Heimdallarchaeia (ex Rinke et al. 2021) (nom. nud.)</taxon>
        <taxon>Candidatus Heimdallarchaeales</taxon>
        <taxon>Candidatus Heimdallarchaeaceae</taxon>
        <taxon>Candidatus Heimdallarchaeum</taxon>
    </lineage>
</organism>
<gene>
    <name evidence="2" type="ORF">K9W45_12440</name>
</gene>
<evidence type="ECO:0000313" key="2">
    <source>
        <dbReference type="EMBL" id="UJG40629.1"/>
    </source>
</evidence>
<keyword evidence="1" id="KW-0472">Membrane</keyword>
<dbReference type="Proteomes" id="UP001201020">
    <property type="component" value="Chromosome"/>
</dbReference>
<reference evidence="2" key="1">
    <citation type="journal article" date="2022" name="Nat. Microbiol.">
        <title>Unique mobile elements and scalable gene flow at the prokaryote-eukaryote boundary revealed by circularized Asgard archaea genomes.</title>
        <authorList>
            <person name="Wu F."/>
            <person name="Speth D.R."/>
            <person name="Philosof A."/>
            <person name="Cremiere A."/>
            <person name="Narayanan A."/>
            <person name="Barco R.A."/>
            <person name="Connon S.A."/>
            <person name="Amend J.P."/>
            <person name="Antoshechkin I.A."/>
            <person name="Orphan V.J."/>
        </authorList>
    </citation>
    <scope>NUCLEOTIDE SEQUENCE</scope>
    <source>
        <strain evidence="2">PM71</strain>
    </source>
</reference>
<accession>A0A9Y1BKD9</accession>
<feature type="transmembrane region" description="Helical" evidence="1">
    <location>
        <begin position="12"/>
        <end position="32"/>
    </location>
</feature>
<keyword evidence="1" id="KW-0812">Transmembrane</keyword>
<keyword evidence="1" id="KW-1133">Transmembrane helix</keyword>
<sequence length="155" mass="17512">MRKLLKSKKAQLFVIEAFIAVSVMLIMVIAIYEVQLATVPPKEQGYTELTYNILESLDQSGILEEYVIALKSENPDTIGNVQEKISLAVYSSIPENADFYFYCKNLTTNEIVTSSIINILDTDQVNVFTSEYLITEVNGEFDPYSFYLAVWIVGV</sequence>
<dbReference type="EMBL" id="CP084166">
    <property type="protein sequence ID" value="UJG40629.1"/>
    <property type="molecule type" value="Genomic_DNA"/>
</dbReference>